<feature type="compositionally biased region" description="Polar residues" evidence="1">
    <location>
        <begin position="42"/>
        <end position="52"/>
    </location>
</feature>
<protein>
    <submittedName>
        <fullName evidence="2">Uncharacterized protein</fullName>
    </submittedName>
</protein>
<gene>
    <name evidence="2" type="ORF">PFISCL1PPCAC_15862</name>
</gene>
<sequence>RLNSSKATTKMTPTHSQSASTKERLLSWMRNRKAARREASAQGDSSKNTRLNRNGRENIPEWWHCGRPCGEPLAVPMKNLSRRHVSLILPCQQDAVYNEHAEVD</sequence>
<reference evidence="2" key="1">
    <citation type="submission" date="2023-10" db="EMBL/GenBank/DDBJ databases">
        <title>Genome assembly of Pristionchus species.</title>
        <authorList>
            <person name="Yoshida K."/>
            <person name="Sommer R.J."/>
        </authorList>
    </citation>
    <scope>NUCLEOTIDE SEQUENCE</scope>
    <source>
        <strain evidence="2">RS5133</strain>
    </source>
</reference>
<evidence type="ECO:0000313" key="2">
    <source>
        <dbReference type="EMBL" id="GMT24565.1"/>
    </source>
</evidence>
<feature type="non-terminal residue" evidence="2">
    <location>
        <position position="1"/>
    </location>
</feature>
<dbReference type="EMBL" id="BTSY01000004">
    <property type="protein sequence ID" value="GMT24565.1"/>
    <property type="molecule type" value="Genomic_DNA"/>
</dbReference>
<comment type="caution">
    <text evidence="2">The sequence shown here is derived from an EMBL/GenBank/DDBJ whole genome shotgun (WGS) entry which is preliminary data.</text>
</comment>
<accession>A0AAV5W1G9</accession>
<feature type="compositionally biased region" description="Polar residues" evidence="1">
    <location>
        <begin position="1"/>
        <end position="20"/>
    </location>
</feature>
<proteinExistence type="predicted"/>
<evidence type="ECO:0000313" key="3">
    <source>
        <dbReference type="Proteomes" id="UP001432322"/>
    </source>
</evidence>
<name>A0AAV5W1G9_9BILA</name>
<dbReference type="Proteomes" id="UP001432322">
    <property type="component" value="Unassembled WGS sequence"/>
</dbReference>
<keyword evidence="3" id="KW-1185">Reference proteome</keyword>
<organism evidence="2 3">
    <name type="scientific">Pristionchus fissidentatus</name>
    <dbReference type="NCBI Taxonomy" id="1538716"/>
    <lineage>
        <taxon>Eukaryota</taxon>
        <taxon>Metazoa</taxon>
        <taxon>Ecdysozoa</taxon>
        <taxon>Nematoda</taxon>
        <taxon>Chromadorea</taxon>
        <taxon>Rhabditida</taxon>
        <taxon>Rhabditina</taxon>
        <taxon>Diplogasteromorpha</taxon>
        <taxon>Diplogasteroidea</taxon>
        <taxon>Neodiplogasteridae</taxon>
        <taxon>Pristionchus</taxon>
    </lineage>
</organism>
<evidence type="ECO:0000256" key="1">
    <source>
        <dbReference type="SAM" id="MobiDB-lite"/>
    </source>
</evidence>
<dbReference type="AlphaFoldDB" id="A0AAV5W1G9"/>
<feature type="region of interest" description="Disordered" evidence="1">
    <location>
        <begin position="1"/>
        <end position="55"/>
    </location>
</feature>
<feature type="non-terminal residue" evidence="2">
    <location>
        <position position="104"/>
    </location>
</feature>